<name>A0ABY1I6Q3_9HYPH</name>
<dbReference type="Gene3D" id="3.40.630.30">
    <property type="match status" value="1"/>
</dbReference>
<dbReference type="EMBL" id="FQZC01000001">
    <property type="protein sequence ID" value="SHI66416.1"/>
    <property type="molecule type" value="Genomic_DNA"/>
</dbReference>
<dbReference type="RefSeq" id="WP_060601567.1">
    <property type="nucleotide sequence ID" value="NZ_FQZC01000001.1"/>
</dbReference>
<dbReference type="PROSITE" id="PS51186">
    <property type="entry name" value="GNAT"/>
    <property type="match status" value="1"/>
</dbReference>
<dbReference type="InterPro" id="IPR000182">
    <property type="entry name" value="GNAT_dom"/>
</dbReference>
<keyword evidence="3" id="KW-1185">Reference proteome</keyword>
<feature type="domain" description="N-acetyltransferase" evidence="1">
    <location>
        <begin position="1"/>
        <end position="150"/>
    </location>
</feature>
<evidence type="ECO:0000313" key="3">
    <source>
        <dbReference type="Proteomes" id="UP000184290"/>
    </source>
</evidence>
<gene>
    <name evidence="2" type="ORF">SAMN02745911_0796</name>
</gene>
<evidence type="ECO:0000313" key="2">
    <source>
        <dbReference type="EMBL" id="SHI66416.1"/>
    </source>
</evidence>
<sequence length="150" mass="16824">MNIVNLADFPHFADTVADRGWKAWFADGSMTIEEYRNRVEPMLSPKGVPFCLVAEQGCVYAGSVLVIESDMEERPQYAPWIAALWVDPDHRGNGVGRQLLSAASEHAFDLGHRSCYLCTIPDNDEFYLGSGFELLESHVDGLNIFVKSRR</sequence>
<dbReference type="Pfam" id="PF00583">
    <property type="entry name" value="Acetyltransf_1"/>
    <property type="match status" value="1"/>
</dbReference>
<dbReference type="SUPFAM" id="SSF55729">
    <property type="entry name" value="Acyl-CoA N-acyltransferases (Nat)"/>
    <property type="match status" value="1"/>
</dbReference>
<protein>
    <submittedName>
        <fullName evidence="2">Acetyltransferase (GNAT) family protein</fullName>
    </submittedName>
</protein>
<dbReference type="CDD" id="cd04301">
    <property type="entry name" value="NAT_SF"/>
    <property type="match status" value="1"/>
</dbReference>
<reference evidence="2 3" key="1">
    <citation type="submission" date="2016-11" db="EMBL/GenBank/DDBJ databases">
        <authorList>
            <person name="Varghese N."/>
            <person name="Submissions S."/>
        </authorList>
    </citation>
    <scope>NUCLEOTIDE SEQUENCE [LARGE SCALE GENOMIC DNA]</scope>
    <source>
        <strain evidence="2 3">DSM 21988</strain>
    </source>
</reference>
<organism evidence="2 3">
    <name type="scientific">Aureimonas altamirensis DSM 21988</name>
    <dbReference type="NCBI Taxonomy" id="1121026"/>
    <lineage>
        <taxon>Bacteria</taxon>
        <taxon>Pseudomonadati</taxon>
        <taxon>Pseudomonadota</taxon>
        <taxon>Alphaproteobacteria</taxon>
        <taxon>Hyphomicrobiales</taxon>
        <taxon>Aurantimonadaceae</taxon>
        <taxon>Aureimonas</taxon>
    </lineage>
</organism>
<dbReference type="InterPro" id="IPR016181">
    <property type="entry name" value="Acyl_CoA_acyltransferase"/>
</dbReference>
<accession>A0ABY1I6Q3</accession>
<proteinExistence type="predicted"/>
<evidence type="ECO:0000259" key="1">
    <source>
        <dbReference type="PROSITE" id="PS51186"/>
    </source>
</evidence>
<comment type="caution">
    <text evidence="2">The sequence shown here is derived from an EMBL/GenBank/DDBJ whole genome shotgun (WGS) entry which is preliminary data.</text>
</comment>
<dbReference type="Proteomes" id="UP000184290">
    <property type="component" value="Unassembled WGS sequence"/>
</dbReference>